<dbReference type="Proteomes" id="UP000049023">
    <property type="component" value="Unassembled WGS sequence"/>
</dbReference>
<feature type="compositionally biased region" description="Polar residues" evidence="1">
    <location>
        <begin position="70"/>
        <end position="79"/>
    </location>
</feature>
<accession>A0A655AIQ2</accession>
<evidence type="ECO:0000313" key="3">
    <source>
        <dbReference type="Proteomes" id="UP000049023"/>
    </source>
</evidence>
<evidence type="ECO:0000313" key="2">
    <source>
        <dbReference type="EMBL" id="CKT36049.1"/>
    </source>
</evidence>
<reference evidence="2 3" key="1">
    <citation type="submission" date="2015-03" db="EMBL/GenBank/DDBJ databases">
        <authorList>
            <consortium name="Pathogen Informatics"/>
        </authorList>
    </citation>
    <scope>NUCLEOTIDE SEQUENCE [LARGE SCALE GENOMIC DNA]</scope>
    <source>
        <strain evidence="2 3">Bir 187</strain>
    </source>
</reference>
<sequence length="79" mass="8044">MVCARIACSTVRRSSGASTRPLGATRVAATLMLRSGSSGVTGGSLCSEIRMPAATADPAGIHRDPRCAPNRSSTITSPQ</sequence>
<dbReference type="EMBL" id="CNFU01001370">
    <property type="protein sequence ID" value="CKT36049.1"/>
    <property type="molecule type" value="Genomic_DNA"/>
</dbReference>
<feature type="region of interest" description="Disordered" evidence="1">
    <location>
        <begin position="55"/>
        <end position="79"/>
    </location>
</feature>
<gene>
    <name evidence="2" type="ORF">ERS027661_04249</name>
</gene>
<organism evidence="2 3">
    <name type="scientific">Mycobacterium tuberculosis</name>
    <dbReference type="NCBI Taxonomy" id="1773"/>
    <lineage>
        <taxon>Bacteria</taxon>
        <taxon>Bacillati</taxon>
        <taxon>Actinomycetota</taxon>
        <taxon>Actinomycetes</taxon>
        <taxon>Mycobacteriales</taxon>
        <taxon>Mycobacteriaceae</taxon>
        <taxon>Mycobacterium</taxon>
        <taxon>Mycobacterium tuberculosis complex</taxon>
    </lineage>
</organism>
<evidence type="ECO:0000256" key="1">
    <source>
        <dbReference type="SAM" id="MobiDB-lite"/>
    </source>
</evidence>
<dbReference type="AlphaFoldDB" id="A0A655AIQ2"/>
<protein>
    <submittedName>
        <fullName evidence="2">Uncharacterized protein</fullName>
    </submittedName>
</protein>
<name>A0A655AIQ2_MYCTX</name>
<proteinExistence type="predicted"/>